<gene>
    <name evidence="2" type="ORF">BN2614_LOCUS1</name>
</gene>
<organism evidence="2 3">
    <name type="scientific">Gulo gulo</name>
    <name type="common">Wolverine</name>
    <name type="synonym">Gluton</name>
    <dbReference type="NCBI Taxonomy" id="48420"/>
    <lineage>
        <taxon>Eukaryota</taxon>
        <taxon>Metazoa</taxon>
        <taxon>Chordata</taxon>
        <taxon>Craniata</taxon>
        <taxon>Vertebrata</taxon>
        <taxon>Euteleostomi</taxon>
        <taxon>Mammalia</taxon>
        <taxon>Eutheria</taxon>
        <taxon>Laurasiatheria</taxon>
        <taxon>Carnivora</taxon>
        <taxon>Caniformia</taxon>
        <taxon>Musteloidea</taxon>
        <taxon>Mustelidae</taxon>
        <taxon>Guloninae</taxon>
        <taxon>Gulo</taxon>
    </lineage>
</organism>
<evidence type="ECO:0000313" key="3">
    <source>
        <dbReference type="Proteomes" id="UP000269945"/>
    </source>
</evidence>
<reference evidence="2 3" key="1">
    <citation type="submission" date="2018-10" db="EMBL/GenBank/DDBJ databases">
        <authorList>
            <person name="Ekblom R."/>
            <person name="Jareborg N."/>
        </authorList>
    </citation>
    <scope>NUCLEOTIDE SEQUENCE [LARGE SCALE GENOMIC DNA]</scope>
    <source>
        <tissue evidence="2">Muscle</tissue>
    </source>
</reference>
<sequence>ERTLGNATSGRPGPGIPCVRGGSPTAAGPRVAMWRLLARAGAPLLRAPVSDSWAVPPASAGLKTLLPVPTFEDVSIPEKPKLRFVERVPLVPKVRREPKNLRDIRGPSTEATEFTEGSFAILGPHQ</sequence>
<dbReference type="EMBL" id="CYRY02043861">
    <property type="protein sequence ID" value="VCX38516.1"/>
    <property type="molecule type" value="Genomic_DNA"/>
</dbReference>
<comment type="caution">
    <text evidence="2">The sequence shown here is derived from an EMBL/GenBank/DDBJ whole genome shotgun (WGS) entry which is preliminary data.</text>
</comment>
<feature type="region of interest" description="Disordered" evidence="1">
    <location>
        <begin position="1"/>
        <end position="24"/>
    </location>
</feature>
<keyword evidence="3" id="KW-1185">Reference proteome</keyword>
<feature type="region of interest" description="Disordered" evidence="1">
    <location>
        <begin position="99"/>
        <end position="126"/>
    </location>
</feature>
<dbReference type="AlphaFoldDB" id="A0A9X9M7D1"/>
<feature type="non-terminal residue" evidence="2">
    <location>
        <position position="1"/>
    </location>
</feature>
<evidence type="ECO:0000256" key="1">
    <source>
        <dbReference type="SAM" id="MobiDB-lite"/>
    </source>
</evidence>
<dbReference type="Proteomes" id="UP000269945">
    <property type="component" value="Unassembled WGS sequence"/>
</dbReference>
<proteinExistence type="predicted"/>
<accession>A0A9X9M7D1</accession>
<name>A0A9X9M7D1_GULGU</name>
<evidence type="ECO:0000313" key="2">
    <source>
        <dbReference type="EMBL" id="VCX38516.1"/>
    </source>
</evidence>
<protein>
    <submittedName>
        <fullName evidence="2">Uncharacterized protein</fullName>
    </submittedName>
</protein>